<dbReference type="EMBL" id="MU117969">
    <property type="protein sequence ID" value="KAF9652315.1"/>
    <property type="molecule type" value="Genomic_DNA"/>
</dbReference>
<gene>
    <name evidence="1" type="ORF">BDM02DRAFT_3183707</name>
</gene>
<reference evidence="1" key="1">
    <citation type="submission" date="2019-10" db="EMBL/GenBank/DDBJ databases">
        <authorList>
            <consortium name="DOE Joint Genome Institute"/>
            <person name="Kuo A."/>
            <person name="Miyauchi S."/>
            <person name="Kiss E."/>
            <person name="Drula E."/>
            <person name="Kohler A."/>
            <person name="Sanchez-Garcia M."/>
            <person name="Andreopoulos B."/>
            <person name="Barry K.W."/>
            <person name="Bonito G."/>
            <person name="Buee M."/>
            <person name="Carver A."/>
            <person name="Chen C."/>
            <person name="Cichocki N."/>
            <person name="Clum A."/>
            <person name="Culley D."/>
            <person name="Crous P.W."/>
            <person name="Fauchery L."/>
            <person name="Girlanda M."/>
            <person name="Hayes R."/>
            <person name="Keri Z."/>
            <person name="Labutti K."/>
            <person name="Lipzen A."/>
            <person name="Lombard V."/>
            <person name="Magnuson J."/>
            <person name="Maillard F."/>
            <person name="Morin E."/>
            <person name="Murat C."/>
            <person name="Nolan M."/>
            <person name="Ohm R."/>
            <person name="Pangilinan J."/>
            <person name="Pereira M."/>
            <person name="Perotto S."/>
            <person name="Peter M."/>
            <person name="Riley R."/>
            <person name="Sitrit Y."/>
            <person name="Stielow B."/>
            <person name="Szollosi G."/>
            <person name="Zifcakova L."/>
            <person name="Stursova M."/>
            <person name="Spatafora J.W."/>
            <person name="Tedersoo L."/>
            <person name="Vaario L.-M."/>
            <person name="Yamada A."/>
            <person name="Yan M."/>
            <person name="Wang P."/>
            <person name="Xu J."/>
            <person name="Bruns T."/>
            <person name="Baldrian P."/>
            <person name="Vilgalys R."/>
            <person name="Henrissat B."/>
            <person name="Grigoriev I.V."/>
            <person name="Hibbett D."/>
            <person name="Nagy L.G."/>
            <person name="Martin F.M."/>
        </authorList>
    </citation>
    <scope>NUCLEOTIDE SEQUENCE</scope>
    <source>
        <strain evidence="1">P2</strain>
    </source>
</reference>
<organism evidence="1 2">
    <name type="scientific">Thelephora ganbajun</name>
    <name type="common">Ganba fungus</name>
    <dbReference type="NCBI Taxonomy" id="370292"/>
    <lineage>
        <taxon>Eukaryota</taxon>
        <taxon>Fungi</taxon>
        <taxon>Dikarya</taxon>
        <taxon>Basidiomycota</taxon>
        <taxon>Agaricomycotina</taxon>
        <taxon>Agaricomycetes</taxon>
        <taxon>Thelephorales</taxon>
        <taxon>Thelephoraceae</taxon>
        <taxon>Thelephora</taxon>
    </lineage>
</organism>
<evidence type="ECO:0000313" key="2">
    <source>
        <dbReference type="Proteomes" id="UP000886501"/>
    </source>
</evidence>
<protein>
    <submittedName>
        <fullName evidence="1">Uncharacterized protein</fullName>
    </submittedName>
</protein>
<keyword evidence="2" id="KW-1185">Reference proteome</keyword>
<sequence>MSFNKVSRASISSVTGSSHGRINGSRFVQGQNEPRTKYISTGSKSDGHPQGRVSQAGGLNSRGTNANQCTHHAPASSSHPVLSQKDCGPDVPEWVGESEPNFLDLALEESDDDSDNEWEEVAYTIDDTAVDRPLIASVSGFTLPTRGELSEFLTLEVVEDWQPPSLPSTSHPNGAHAALPENIDSRFDQELSGERDDSFEAELQLEIELAEGLADLNTPAPGPSRHPQPRTPNATNTSPPARSPVHLEFEVVEQPSLARTFVNGNAKMVDRDPTERPHKIRKRADPPRVSLIIEDSPTRKPTVSFKEKAIELARSTGRLLPSSKPLPPRNPTVNPPSSTIAGPSSAPNDTPHPYTQAASNSQLFTSKGFSHHAQNLRERQTKDNLQRFHERYGGIIVDHARRDLTHLASTFIPPQSPESFKVTQPTRRRQVQKTAGGKRISKAQAQAEEVMKICRSTKSYIVDMAAIKRREASTLPEPQHPTPATAPSSARLSSTRSETMVPAIVSRRTSKPQPAPPLSVPQLPSQLLSTSLGYIPQELKFTRKRTPVTEPGEITVETDKRVAPPERDICEPGLASTNNGPLTMDALRRKRKNSGGELEGSSPRKKLRLGRS</sequence>
<dbReference type="Proteomes" id="UP000886501">
    <property type="component" value="Unassembled WGS sequence"/>
</dbReference>
<proteinExistence type="predicted"/>
<evidence type="ECO:0000313" key="1">
    <source>
        <dbReference type="EMBL" id="KAF9652315.1"/>
    </source>
</evidence>
<name>A0ACB6ZRB2_THEGA</name>
<reference evidence="1" key="2">
    <citation type="journal article" date="2020" name="Nat. Commun.">
        <title>Large-scale genome sequencing of mycorrhizal fungi provides insights into the early evolution of symbiotic traits.</title>
        <authorList>
            <person name="Miyauchi S."/>
            <person name="Kiss E."/>
            <person name="Kuo A."/>
            <person name="Drula E."/>
            <person name="Kohler A."/>
            <person name="Sanchez-Garcia M."/>
            <person name="Morin E."/>
            <person name="Andreopoulos B."/>
            <person name="Barry K.W."/>
            <person name="Bonito G."/>
            <person name="Buee M."/>
            <person name="Carver A."/>
            <person name="Chen C."/>
            <person name="Cichocki N."/>
            <person name="Clum A."/>
            <person name="Culley D."/>
            <person name="Crous P.W."/>
            <person name="Fauchery L."/>
            <person name="Girlanda M."/>
            <person name="Hayes R.D."/>
            <person name="Keri Z."/>
            <person name="LaButti K."/>
            <person name="Lipzen A."/>
            <person name="Lombard V."/>
            <person name="Magnuson J."/>
            <person name="Maillard F."/>
            <person name="Murat C."/>
            <person name="Nolan M."/>
            <person name="Ohm R.A."/>
            <person name="Pangilinan J."/>
            <person name="Pereira M.F."/>
            <person name="Perotto S."/>
            <person name="Peter M."/>
            <person name="Pfister S."/>
            <person name="Riley R."/>
            <person name="Sitrit Y."/>
            <person name="Stielow J.B."/>
            <person name="Szollosi G."/>
            <person name="Zifcakova L."/>
            <person name="Stursova M."/>
            <person name="Spatafora J.W."/>
            <person name="Tedersoo L."/>
            <person name="Vaario L.M."/>
            <person name="Yamada A."/>
            <person name="Yan M."/>
            <person name="Wang P."/>
            <person name="Xu J."/>
            <person name="Bruns T."/>
            <person name="Baldrian P."/>
            <person name="Vilgalys R."/>
            <person name="Dunand C."/>
            <person name="Henrissat B."/>
            <person name="Grigoriev I.V."/>
            <person name="Hibbett D."/>
            <person name="Nagy L.G."/>
            <person name="Martin F.M."/>
        </authorList>
    </citation>
    <scope>NUCLEOTIDE SEQUENCE</scope>
    <source>
        <strain evidence="1">P2</strain>
    </source>
</reference>
<accession>A0ACB6ZRB2</accession>
<comment type="caution">
    <text evidence="1">The sequence shown here is derived from an EMBL/GenBank/DDBJ whole genome shotgun (WGS) entry which is preliminary data.</text>
</comment>